<accession>A0A1M5KU20</accession>
<dbReference type="RefSeq" id="WP_073178477.1">
    <property type="nucleotide sequence ID" value="NZ_FQWL01000002.1"/>
</dbReference>
<dbReference type="Proteomes" id="UP000184532">
    <property type="component" value="Unassembled WGS sequence"/>
</dbReference>
<dbReference type="SUPFAM" id="SSF54427">
    <property type="entry name" value="NTF2-like"/>
    <property type="match status" value="1"/>
</dbReference>
<dbReference type="EMBL" id="FQWL01000002">
    <property type="protein sequence ID" value="SHG56352.1"/>
    <property type="molecule type" value="Genomic_DNA"/>
</dbReference>
<organism evidence="1 2">
    <name type="scientific">Flagellimonas flava</name>
    <dbReference type="NCBI Taxonomy" id="570519"/>
    <lineage>
        <taxon>Bacteria</taxon>
        <taxon>Pseudomonadati</taxon>
        <taxon>Bacteroidota</taxon>
        <taxon>Flavobacteriia</taxon>
        <taxon>Flavobacteriales</taxon>
        <taxon>Flavobacteriaceae</taxon>
        <taxon>Flagellimonas</taxon>
    </lineage>
</organism>
<dbReference type="InterPro" id="IPR039437">
    <property type="entry name" value="FrzH/put_lumazine-bd"/>
</dbReference>
<keyword evidence="2" id="KW-1185">Reference proteome</keyword>
<proteinExistence type="predicted"/>
<evidence type="ECO:0000313" key="1">
    <source>
        <dbReference type="EMBL" id="SHG56352.1"/>
    </source>
</evidence>
<dbReference type="OrthoDB" id="8445243at2"/>
<reference evidence="2" key="1">
    <citation type="submission" date="2016-11" db="EMBL/GenBank/DDBJ databases">
        <authorList>
            <person name="Varghese N."/>
            <person name="Submissions S."/>
        </authorList>
    </citation>
    <scope>NUCLEOTIDE SEQUENCE [LARGE SCALE GENOMIC DNA]</scope>
    <source>
        <strain evidence="2">DSM 22638</strain>
    </source>
</reference>
<dbReference type="STRING" id="570519.SAMN04488116_1781"/>
<sequence>MFENKIKEIETVVLDYFNGIYQGDIDLLESAFSKKAMLYGDIKGEPYEREMGPYLESVKQRKSPRELGEDFKMEIVGMEIIGRLALVKAHLPMLGFNYYDFLSLYHADGKWSIVNKLFAHVE</sequence>
<dbReference type="AlphaFoldDB" id="A0A1M5KU20"/>
<gene>
    <name evidence="1" type="ORF">SAMN04488116_1781</name>
</gene>
<protein>
    <submittedName>
        <fullName evidence="1">Putative lumazine-binding</fullName>
    </submittedName>
</protein>
<dbReference type="Pfam" id="PF12893">
    <property type="entry name" value="Lumazine_bd_2"/>
    <property type="match status" value="1"/>
</dbReference>
<evidence type="ECO:0000313" key="2">
    <source>
        <dbReference type="Proteomes" id="UP000184532"/>
    </source>
</evidence>
<dbReference type="InterPro" id="IPR032710">
    <property type="entry name" value="NTF2-like_dom_sf"/>
</dbReference>
<name>A0A1M5KU20_9FLAO</name>
<dbReference type="Gene3D" id="3.10.450.50">
    <property type="match status" value="1"/>
</dbReference>